<accession>A0A1L9QWR7</accession>
<dbReference type="SMART" id="SM00100">
    <property type="entry name" value="cNMP"/>
    <property type="match status" value="1"/>
</dbReference>
<proteinExistence type="predicted"/>
<evidence type="ECO:0000313" key="2">
    <source>
        <dbReference type="EMBL" id="OJJ27128.1"/>
    </source>
</evidence>
<feature type="domain" description="Cyclic nucleotide-binding" evidence="1">
    <location>
        <begin position="8"/>
        <end position="108"/>
    </location>
</feature>
<sequence length="170" mass="19018">MKYQEFQAFNHLKATQVKDFLKVGKQGTIAAGKRILKQNVLCRQIIFLLEGEVQVSLETAKGEHLLSTLQAPTVLGEISFFSGEPSSAHVTTLTQVKVIVIDFDVLHQQVVDGDRVTSLILLNMSEAMAKRASAMTRQLSEIYAKQQEMETQVSEVQQARTAMFGEWSFI</sequence>
<reference evidence="2" key="1">
    <citation type="submission" date="2016-10" db="EMBL/GenBank/DDBJ databases">
        <title>CRISPR-Cas defence system in Roseofilum reptotaenium: evidence of a bacteriophage-cyanobacterium arms race in the coral black band disease.</title>
        <authorList>
            <person name="Buerger P."/>
            <person name="Wood-Charlson E.M."/>
            <person name="Weynberg K.D."/>
            <person name="Willis B."/>
            <person name="Van Oppen M.J."/>
        </authorList>
    </citation>
    <scope>NUCLEOTIDE SEQUENCE [LARGE SCALE GENOMIC DNA]</scope>
    <source>
        <strain evidence="2">AO1-A</strain>
    </source>
</reference>
<evidence type="ECO:0000259" key="1">
    <source>
        <dbReference type="PROSITE" id="PS50042"/>
    </source>
</evidence>
<dbReference type="SUPFAM" id="SSF51206">
    <property type="entry name" value="cAMP-binding domain-like"/>
    <property type="match status" value="1"/>
</dbReference>
<dbReference type="CDD" id="cd00038">
    <property type="entry name" value="CAP_ED"/>
    <property type="match status" value="1"/>
</dbReference>
<name>A0A1L9QWR7_9CYAN</name>
<protein>
    <recommendedName>
        <fullName evidence="1">Cyclic nucleotide-binding domain-containing protein</fullName>
    </recommendedName>
</protein>
<keyword evidence="3" id="KW-1185">Reference proteome</keyword>
<dbReference type="STRING" id="1925591.BI308_03525"/>
<dbReference type="AlphaFoldDB" id="A0A1L9QWR7"/>
<gene>
    <name evidence="2" type="ORF">BI308_03525</name>
</gene>
<dbReference type="PROSITE" id="PS50042">
    <property type="entry name" value="CNMP_BINDING_3"/>
    <property type="match status" value="1"/>
</dbReference>
<comment type="caution">
    <text evidence="2">The sequence shown here is derived from an EMBL/GenBank/DDBJ whole genome shotgun (WGS) entry which is preliminary data.</text>
</comment>
<dbReference type="EMBL" id="MLAW01000003">
    <property type="protein sequence ID" value="OJJ27128.1"/>
    <property type="molecule type" value="Genomic_DNA"/>
</dbReference>
<organism evidence="2 3">
    <name type="scientific">Roseofilum reptotaenium AO1-A</name>
    <dbReference type="NCBI Taxonomy" id="1925591"/>
    <lineage>
        <taxon>Bacteria</taxon>
        <taxon>Bacillati</taxon>
        <taxon>Cyanobacteriota</taxon>
        <taxon>Cyanophyceae</taxon>
        <taxon>Desertifilales</taxon>
        <taxon>Desertifilaceae</taxon>
        <taxon>Roseofilum</taxon>
    </lineage>
</organism>
<dbReference type="Proteomes" id="UP000183940">
    <property type="component" value="Unassembled WGS sequence"/>
</dbReference>
<evidence type="ECO:0000313" key="3">
    <source>
        <dbReference type="Proteomes" id="UP000183940"/>
    </source>
</evidence>
<dbReference type="InterPro" id="IPR018490">
    <property type="entry name" value="cNMP-bd_dom_sf"/>
</dbReference>
<dbReference type="InterPro" id="IPR014710">
    <property type="entry name" value="RmlC-like_jellyroll"/>
</dbReference>
<dbReference type="Gene3D" id="2.60.120.10">
    <property type="entry name" value="Jelly Rolls"/>
    <property type="match status" value="1"/>
</dbReference>
<dbReference type="Pfam" id="PF00027">
    <property type="entry name" value="cNMP_binding"/>
    <property type="match status" value="1"/>
</dbReference>
<dbReference type="InterPro" id="IPR000595">
    <property type="entry name" value="cNMP-bd_dom"/>
</dbReference>